<reference evidence="1 2" key="1">
    <citation type="journal article" date="2021" name="Commun. Biol.">
        <title>The genome of Shorea leprosula (Dipterocarpaceae) highlights the ecological relevance of drought in aseasonal tropical rainforests.</title>
        <authorList>
            <person name="Ng K.K.S."/>
            <person name="Kobayashi M.J."/>
            <person name="Fawcett J.A."/>
            <person name="Hatakeyama M."/>
            <person name="Paape T."/>
            <person name="Ng C.H."/>
            <person name="Ang C.C."/>
            <person name="Tnah L.H."/>
            <person name="Lee C.T."/>
            <person name="Nishiyama T."/>
            <person name="Sese J."/>
            <person name="O'Brien M.J."/>
            <person name="Copetti D."/>
            <person name="Mohd Noor M.I."/>
            <person name="Ong R.C."/>
            <person name="Putra M."/>
            <person name="Sireger I.Z."/>
            <person name="Indrioko S."/>
            <person name="Kosugi Y."/>
            <person name="Izuno A."/>
            <person name="Isagi Y."/>
            <person name="Lee S.L."/>
            <person name="Shimizu K.K."/>
        </authorList>
    </citation>
    <scope>NUCLEOTIDE SEQUENCE [LARGE SCALE GENOMIC DNA]</scope>
    <source>
        <strain evidence="1">214</strain>
    </source>
</reference>
<protein>
    <submittedName>
        <fullName evidence="1">Uncharacterized protein</fullName>
    </submittedName>
</protein>
<dbReference type="EMBL" id="BPVZ01000164">
    <property type="protein sequence ID" value="GKV43012.1"/>
    <property type="molecule type" value="Genomic_DNA"/>
</dbReference>
<sequence>MQTVFGPNIVDLLITFKSSVSQPAPFSNYIQTVFGLNILDLLVTFKSFVSQPAPF</sequence>
<gene>
    <name evidence="1" type="ORF">SLEP1_g50354</name>
</gene>
<comment type="caution">
    <text evidence="1">The sequence shown here is derived from an EMBL/GenBank/DDBJ whole genome shotgun (WGS) entry which is preliminary data.</text>
</comment>
<dbReference type="AlphaFoldDB" id="A0AAV5M2V4"/>
<evidence type="ECO:0000313" key="2">
    <source>
        <dbReference type="Proteomes" id="UP001054252"/>
    </source>
</evidence>
<proteinExistence type="predicted"/>
<dbReference type="Proteomes" id="UP001054252">
    <property type="component" value="Unassembled WGS sequence"/>
</dbReference>
<organism evidence="1 2">
    <name type="scientific">Rubroshorea leprosula</name>
    <dbReference type="NCBI Taxonomy" id="152421"/>
    <lineage>
        <taxon>Eukaryota</taxon>
        <taxon>Viridiplantae</taxon>
        <taxon>Streptophyta</taxon>
        <taxon>Embryophyta</taxon>
        <taxon>Tracheophyta</taxon>
        <taxon>Spermatophyta</taxon>
        <taxon>Magnoliopsida</taxon>
        <taxon>eudicotyledons</taxon>
        <taxon>Gunneridae</taxon>
        <taxon>Pentapetalae</taxon>
        <taxon>rosids</taxon>
        <taxon>malvids</taxon>
        <taxon>Malvales</taxon>
        <taxon>Dipterocarpaceae</taxon>
        <taxon>Rubroshorea</taxon>
    </lineage>
</organism>
<name>A0AAV5M2V4_9ROSI</name>
<accession>A0AAV5M2V4</accession>
<keyword evidence="2" id="KW-1185">Reference proteome</keyword>
<evidence type="ECO:0000313" key="1">
    <source>
        <dbReference type="EMBL" id="GKV43012.1"/>
    </source>
</evidence>